<dbReference type="CDD" id="cd06171">
    <property type="entry name" value="Sigma70_r4"/>
    <property type="match status" value="1"/>
</dbReference>
<keyword evidence="4" id="KW-1185">Reference proteome</keyword>
<dbReference type="PANTHER" id="PTHR30173">
    <property type="entry name" value="SIGMA 19 FACTOR"/>
    <property type="match status" value="1"/>
</dbReference>
<dbReference type="NCBIfam" id="TIGR02937">
    <property type="entry name" value="sigma70-ECF"/>
    <property type="match status" value="1"/>
</dbReference>
<comment type="caution">
    <text evidence="3">The sequence shown here is derived from an EMBL/GenBank/DDBJ whole genome shotgun (WGS) entry which is preliminary data.</text>
</comment>
<evidence type="ECO:0000313" key="3">
    <source>
        <dbReference type="EMBL" id="CAG7658733.1"/>
    </source>
</evidence>
<name>A0ABN7TXI1_9BACL</name>
<dbReference type="Proteomes" id="UP000730618">
    <property type="component" value="Unassembled WGS sequence"/>
</dbReference>
<dbReference type="InterPro" id="IPR052704">
    <property type="entry name" value="ECF_Sigma-70_Domain"/>
</dbReference>
<accession>A0ABN7TXI1</accession>
<proteinExistence type="predicted"/>
<sequence length="295" mass="32538">MNDHNWLVEQFETHRNHLQVVAYRMLGSRSEADDAVQESWIRLIRSNTGEVENMGGWLTTIVSRVCLDMLRTRKSRREELVMASAPESVTGHQDGSDPEHEALMADSVGNAMFVVLEKLNPAERIAFVLHDIFALSFSEIALIIGCNEAAARQLASRARRRVQGAETTSETAQLQRKRELVDAFLAASRNGDFEKLLSVLDPNVVLRNDPVFAPVANAPVVRGSEAVAKQAKQFTDRAQGMKPVLVNGSVGVIAGHLDQPIFILEFTVVDGKITEIGMIADQARLRGLDIADLND</sequence>
<dbReference type="PANTHER" id="PTHR30173:SF43">
    <property type="entry name" value="ECF RNA POLYMERASE SIGMA FACTOR SIGI-RELATED"/>
    <property type="match status" value="1"/>
</dbReference>
<organism evidence="3 4">
    <name type="scientific">Paenibacillus allorhizosphaerae</name>
    <dbReference type="NCBI Taxonomy" id="2849866"/>
    <lineage>
        <taxon>Bacteria</taxon>
        <taxon>Bacillati</taxon>
        <taxon>Bacillota</taxon>
        <taxon>Bacilli</taxon>
        <taxon>Bacillales</taxon>
        <taxon>Paenibacillaceae</taxon>
        <taxon>Paenibacillus</taxon>
    </lineage>
</organism>
<evidence type="ECO:0000259" key="1">
    <source>
        <dbReference type="Pfam" id="PF04542"/>
    </source>
</evidence>
<gene>
    <name evidence="3" type="primary">sigJ_7</name>
    <name evidence="3" type="ORF">PAECIP111802_07146</name>
</gene>
<dbReference type="InterPro" id="IPR014284">
    <property type="entry name" value="RNA_pol_sigma-70_dom"/>
</dbReference>
<evidence type="ECO:0000259" key="2">
    <source>
        <dbReference type="Pfam" id="PF08281"/>
    </source>
</evidence>
<reference evidence="3 4" key="1">
    <citation type="submission" date="2021-06" db="EMBL/GenBank/DDBJ databases">
        <authorList>
            <person name="Criscuolo A."/>
        </authorList>
    </citation>
    <scope>NUCLEOTIDE SEQUENCE [LARGE SCALE GENOMIC DNA]</scope>
    <source>
        <strain evidence="4">CIP 111802</strain>
    </source>
</reference>
<feature type="domain" description="RNA polymerase sigma-70 region 2" evidence="1">
    <location>
        <begin position="11"/>
        <end position="75"/>
    </location>
</feature>
<evidence type="ECO:0000313" key="4">
    <source>
        <dbReference type="Proteomes" id="UP000730618"/>
    </source>
</evidence>
<protein>
    <submittedName>
        <fullName evidence="3">ECF RNA polymerase sigma factor SigJ</fullName>
    </submittedName>
</protein>
<dbReference type="InterPro" id="IPR007627">
    <property type="entry name" value="RNA_pol_sigma70_r2"/>
</dbReference>
<dbReference type="Pfam" id="PF04542">
    <property type="entry name" value="Sigma70_r2"/>
    <property type="match status" value="1"/>
</dbReference>
<dbReference type="InterPro" id="IPR013249">
    <property type="entry name" value="RNA_pol_sigma70_r4_t2"/>
</dbReference>
<feature type="domain" description="RNA polymerase sigma factor 70 region 4 type 2" evidence="2">
    <location>
        <begin position="115"/>
        <end position="161"/>
    </location>
</feature>
<dbReference type="Pfam" id="PF08281">
    <property type="entry name" value="Sigma70_r4_2"/>
    <property type="match status" value="1"/>
</dbReference>
<dbReference type="RefSeq" id="WP_218103268.1">
    <property type="nucleotide sequence ID" value="NZ_CAJVCE010000047.1"/>
</dbReference>
<dbReference type="EMBL" id="CAJVCE010000047">
    <property type="protein sequence ID" value="CAG7658733.1"/>
    <property type="molecule type" value="Genomic_DNA"/>
</dbReference>